<keyword evidence="2" id="KW-1185">Reference proteome</keyword>
<sequence length="184" mass="20444">MIVLRHCQSEFNLHFTRTKCDPGIVDPVLTPLGEEQAAQAAAALAGQRIDRILVSPYTRALQTAAPIARERGVAPVVTPLIGERCAFVCDIGTPASQLARRWPDIDFSHLEEVWWPQATEQEEHVVARAEQFRREAVALPQLAMTLVVSHWGFLLALSGSSLQNGAFLRIDAQQRPPSPLVWRH</sequence>
<dbReference type="Pfam" id="PF00300">
    <property type="entry name" value="His_Phos_1"/>
    <property type="match status" value="1"/>
</dbReference>
<dbReference type="SUPFAM" id="SSF53254">
    <property type="entry name" value="Phosphoglycerate mutase-like"/>
    <property type="match status" value="1"/>
</dbReference>
<dbReference type="AlphaFoldDB" id="A0A5R9JCV4"/>
<dbReference type="GO" id="GO:0005737">
    <property type="term" value="C:cytoplasm"/>
    <property type="evidence" value="ECO:0007669"/>
    <property type="project" value="TreeGrafter"/>
</dbReference>
<reference evidence="1 2" key="1">
    <citation type="submission" date="2019-05" db="EMBL/GenBank/DDBJ databases">
        <authorList>
            <person name="Pankratov T."/>
            <person name="Grouzdev D."/>
        </authorList>
    </citation>
    <scope>NUCLEOTIDE SEQUENCE [LARGE SCALE GENOMIC DNA]</scope>
    <source>
        <strain evidence="1 2">KEBCLARHB70R</strain>
    </source>
</reference>
<proteinExistence type="predicted"/>
<dbReference type="Proteomes" id="UP000305654">
    <property type="component" value="Unassembled WGS sequence"/>
</dbReference>
<dbReference type="GO" id="GO:0016791">
    <property type="term" value="F:phosphatase activity"/>
    <property type="evidence" value="ECO:0007669"/>
    <property type="project" value="TreeGrafter"/>
</dbReference>
<dbReference type="SMART" id="SM00855">
    <property type="entry name" value="PGAM"/>
    <property type="match status" value="1"/>
</dbReference>
<dbReference type="PANTHER" id="PTHR48100:SF1">
    <property type="entry name" value="HISTIDINE PHOSPHATASE FAMILY PROTEIN-RELATED"/>
    <property type="match status" value="1"/>
</dbReference>
<dbReference type="CDD" id="cd07067">
    <property type="entry name" value="HP_PGM_like"/>
    <property type="match status" value="1"/>
</dbReference>
<evidence type="ECO:0000313" key="2">
    <source>
        <dbReference type="Proteomes" id="UP000305654"/>
    </source>
</evidence>
<dbReference type="InterPro" id="IPR050275">
    <property type="entry name" value="PGM_Phosphatase"/>
</dbReference>
<accession>A0A5R9JCV4</accession>
<dbReference type="InterPro" id="IPR013078">
    <property type="entry name" value="His_Pase_superF_clade-1"/>
</dbReference>
<organism evidence="1 2">
    <name type="scientific">Lichenicoccus roseus</name>
    <dbReference type="NCBI Taxonomy" id="2683649"/>
    <lineage>
        <taxon>Bacteria</taxon>
        <taxon>Pseudomonadati</taxon>
        <taxon>Pseudomonadota</taxon>
        <taxon>Alphaproteobacteria</taxon>
        <taxon>Acetobacterales</taxon>
        <taxon>Acetobacteraceae</taxon>
        <taxon>Lichenicoccus</taxon>
    </lineage>
</organism>
<name>A0A5R9JCV4_9PROT</name>
<protein>
    <submittedName>
        <fullName evidence="1">Histidine phosphatase family protein</fullName>
    </submittedName>
</protein>
<gene>
    <name evidence="1" type="ORF">FE263_00060</name>
</gene>
<dbReference type="OrthoDB" id="9781415at2"/>
<dbReference type="EMBL" id="VCDI01000001">
    <property type="protein sequence ID" value="TLU74593.1"/>
    <property type="molecule type" value="Genomic_DNA"/>
</dbReference>
<dbReference type="PANTHER" id="PTHR48100">
    <property type="entry name" value="BROAD-SPECIFICITY PHOSPHATASE YOR283W-RELATED"/>
    <property type="match status" value="1"/>
</dbReference>
<comment type="caution">
    <text evidence="1">The sequence shown here is derived from an EMBL/GenBank/DDBJ whole genome shotgun (WGS) entry which is preliminary data.</text>
</comment>
<dbReference type="InterPro" id="IPR029033">
    <property type="entry name" value="His_PPase_superfam"/>
</dbReference>
<dbReference type="Gene3D" id="3.40.50.1240">
    <property type="entry name" value="Phosphoglycerate mutase-like"/>
    <property type="match status" value="1"/>
</dbReference>
<evidence type="ECO:0000313" key="1">
    <source>
        <dbReference type="EMBL" id="TLU74593.1"/>
    </source>
</evidence>